<gene>
    <name evidence="1" type="ORF">KUTeg_024617</name>
</gene>
<reference evidence="1 2" key="1">
    <citation type="submission" date="2022-12" db="EMBL/GenBank/DDBJ databases">
        <title>Chromosome-level genome of Tegillarca granosa.</title>
        <authorList>
            <person name="Kim J."/>
        </authorList>
    </citation>
    <scope>NUCLEOTIDE SEQUENCE [LARGE SCALE GENOMIC DNA]</scope>
    <source>
        <strain evidence="1">Teg-2019</strain>
        <tissue evidence="1">Adductor muscle</tissue>
    </source>
</reference>
<comment type="caution">
    <text evidence="1">The sequence shown here is derived from an EMBL/GenBank/DDBJ whole genome shotgun (WGS) entry which is preliminary data.</text>
</comment>
<name>A0ABQ9DXV1_TEGGR</name>
<proteinExistence type="predicted"/>
<accession>A0ABQ9DXV1</accession>
<sequence>MSILDTIYWIAKSRSAVEESTIVKCFNKCGFMVNTYALSHVSDDNKEENDDNEDDDNVPLSVLKMSRELFDRDFRELIAIDFQAKTCYETTTDWCKPVSELLNKDDHIEDENEDDQIDEHEQEKIISISESQHMILKLRKFAIKSEKTSILNKVMEINDELL</sequence>
<dbReference type="Proteomes" id="UP001217089">
    <property type="component" value="Unassembled WGS sequence"/>
</dbReference>
<protein>
    <submittedName>
        <fullName evidence="1">Uncharacterized protein</fullName>
    </submittedName>
</protein>
<evidence type="ECO:0000313" key="2">
    <source>
        <dbReference type="Proteomes" id="UP001217089"/>
    </source>
</evidence>
<keyword evidence="2" id="KW-1185">Reference proteome</keyword>
<organism evidence="1 2">
    <name type="scientific">Tegillarca granosa</name>
    <name type="common">Malaysian cockle</name>
    <name type="synonym">Anadara granosa</name>
    <dbReference type="NCBI Taxonomy" id="220873"/>
    <lineage>
        <taxon>Eukaryota</taxon>
        <taxon>Metazoa</taxon>
        <taxon>Spiralia</taxon>
        <taxon>Lophotrochozoa</taxon>
        <taxon>Mollusca</taxon>
        <taxon>Bivalvia</taxon>
        <taxon>Autobranchia</taxon>
        <taxon>Pteriomorphia</taxon>
        <taxon>Arcoida</taxon>
        <taxon>Arcoidea</taxon>
        <taxon>Arcidae</taxon>
        <taxon>Tegillarca</taxon>
    </lineage>
</organism>
<evidence type="ECO:0000313" key="1">
    <source>
        <dbReference type="EMBL" id="KAJ8298086.1"/>
    </source>
</evidence>
<dbReference type="EMBL" id="JARBDR010000923">
    <property type="protein sequence ID" value="KAJ8298086.1"/>
    <property type="molecule type" value="Genomic_DNA"/>
</dbReference>